<organism evidence="1 2">
    <name type="scientific">Maridesulfovibrio salexigens (strain ATCC 14822 / DSM 2638 / NCIMB 8403 / VKM B-1763)</name>
    <name type="common">Desulfovibrio salexigens</name>
    <dbReference type="NCBI Taxonomy" id="526222"/>
    <lineage>
        <taxon>Bacteria</taxon>
        <taxon>Pseudomonadati</taxon>
        <taxon>Thermodesulfobacteriota</taxon>
        <taxon>Desulfovibrionia</taxon>
        <taxon>Desulfovibrionales</taxon>
        <taxon>Desulfovibrionaceae</taxon>
        <taxon>Maridesulfovibrio</taxon>
    </lineage>
</organism>
<dbReference type="STRING" id="526222.Desal_1589"/>
<dbReference type="HOGENOM" id="CLU_099756_0_0_7"/>
<dbReference type="EMBL" id="CP001649">
    <property type="protein sequence ID" value="ACS79651.1"/>
    <property type="molecule type" value="Genomic_DNA"/>
</dbReference>
<dbReference type="Gene3D" id="3.60.21.10">
    <property type="match status" value="1"/>
</dbReference>
<sequence>MDLRVAQKHDVLILGGAFEFLPTSGKKVSDKKRNALTDAFQIINYDLGILSPAEMSFLQNSPKGIPQNWFGTMEVLVINKPLADGKKAAIIILPYLEKGSDNLPDDLIDECATLIKENREKADLVIAMSSWGYFREKKFLANPVIGEAPPDILLGSGDGPGLSGSLTAKGKTVWVRSYPTGKAVNRIDIYGWPSRDEDFNWSSGQNVKWFLQTLTEKLREEPEVAKLLSGISDDK</sequence>
<dbReference type="AlphaFoldDB" id="C6BSH5"/>
<accession>C6BSH5</accession>
<proteinExistence type="predicted"/>
<dbReference type="SUPFAM" id="SSF56300">
    <property type="entry name" value="Metallo-dependent phosphatases"/>
    <property type="match status" value="1"/>
</dbReference>
<evidence type="ECO:0000313" key="2">
    <source>
        <dbReference type="Proteomes" id="UP000002601"/>
    </source>
</evidence>
<dbReference type="Proteomes" id="UP000002601">
    <property type="component" value="Chromosome"/>
</dbReference>
<evidence type="ECO:0000313" key="1">
    <source>
        <dbReference type="EMBL" id="ACS79651.1"/>
    </source>
</evidence>
<gene>
    <name evidence="1" type="ordered locus">Desal_1589</name>
</gene>
<name>C6BSH5_MARSD</name>
<reference evidence="1 2" key="1">
    <citation type="submission" date="2009-06" db="EMBL/GenBank/DDBJ databases">
        <title>Complete sequence of Desulfovibrio salexigens DSM 2638.</title>
        <authorList>
            <consortium name="US DOE Joint Genome Institute"/>
            <person name="Lucas S."/>
            <person name="Copeland A."/>
            <person name="Lapidus A."/>
            <person name="Glavina del Rio T."/>
            <person name="Tice H."/>
            <person name="Bruce D."/>
            <person name="Goodwin L."/>
            <person name="Pitluck S."/>
            <person name="Munk A.C."/>
            <person name="Brettin T."/>
            <person name="Detter J.C."/>
            <person name="Han C."/>
            <person name="Tapia R."/>
            <person name="Larimer F."/>
            <person name="Land M."/>
            <person name="Hauser L."/>
            <person name="Kyrpides N."/>
            <person name="Anderson I."/>
            <person name="Wall J.D."/>
            <person name="Arkin A.P."/>
            <person name="Dehal P."/>
            <person name="Chivian D."/>
            <person name="Giles B."/>
            <person name="Hazen T.C."/>
        </authorList>
    </citation>
    <scope>NUCLEOTIDE SEQUENCE [LARGE SCALE GENOMIC DNA]</scope>
    <source>
        <strain evidence="2">ATCC 14822 / DSM 2638 / NCIMB 8403 / VKM B-1763</strain>
    </source>
</reference>
<dbReference type="InterPro" id="IPR029052">
    <property type="entry name" value="Metallo-depent_PP-like"/>
</dbReference>
<protein>
    <submittedName>
        <fullName evidence="1">Uncharacterized protein</fullName>
    </submittedName>
</protein>
<keyword evidence="2" id="KW-1185">Reference proteome</keyword>
<dbReference type="OrthoDB" id="5452986at2"/>
<dbReference type="KEGG" id="dsa:Desal_1589"/>
<dbReference type="eggNOG" id="COG0737">
    <property type="taxonomic scope" value="Bacteria"/>
</dbReference>